<comment type="caution">
    <text evidence="11">The sequence shown here is derived from an EMBL/GenBank/DDBJ whole genome shotgun (WGS) entry which is preliminary data.</text>
</comment>
<dbReference type="InterPro" id="IPR006686">
    <property type="entry name" value="MscS_channel_CS"/>
</dbReference>
<dbReference type="PROSITE" id="PS01246">
    <property type="entry name" value="UPF0003"/>
    <property type="match status" value="1"/>
</dbReference>
<dbReference type="Gene3D" id="2.30.30.60">
    <property type="match status" value="1"/>
</dbReference>
<dbReference type="SUPFAM" id="SSF82861">
    <property type="entry name" value="Mechanosensitive channel protein MscS (YggB), transmembrane region"/>
    <property type="match status" value="1"/>
</dbReference>
<dbReference type="InterPro" id="IPR049278">
    <property type="entry name" value="MS_channel_C"/>
</dbReference>
<dbReference type="Pfam" id="PF21082">
    <property type="entry name" value="MS_channel_3rd"/>
    <property type="match status" value="1"/>
</dbReference>
<evidence type="ECO:0000313" key="12">
    <source>
        <dbReference type="Proteomes" id="UP000563601"/>
    </source>
</evidence>
<evidence type="ECO:0000259" key="9">
    <source>
        <dbReference type="Pfam" id="PF21082"/>
    </source>
</evidence>
<dbReference type="Proteomes" id="UP000563601">
    <property type="component" value="Unassembled WGS sequence"/>
</dbReference>
<dbReference type="Pfam" id="PF21088">
    <property type="entry name" value="MS_channel_1st"/>
    <property type="match status" value="1"/>
</dbReference>
<comment type="similarity">
    <text evidence="2">Belongs to the MscS (TC 1.A.23) family.</text>
</comment>
<organism evidence="11 12">
    <name type="scientific">Microbulbifer hydrolyticus</name>
    <dbReference type="NCBI Taxonomy" id="48074"/>
    <lineage>
        <taxon>Bacteria</taxon>
        <taxon>Pseudomonadati</taxon>
        <taxon>Pseudomonadota</taxon>
        <taxon>Gammaproteobacteria</taxon>
        <taxon>Cellvibrionales</taxon>
        <taxon>Microbulbiferaceae</taxon>
        <taxon>Microbulbifer</taxon>
    </lineage>
</organism>
<comment type="subcellular location">
    <subcellularLocation>
        <location evidence="1">Cell membrane</location>
        <topology evidence="1">Multi-pass membrane protein</topology>
    </subcellularLocation>
</comment>
<evidence type="ECO:0000256" key="2">
    <source>
        <dbReference type="ARBA" id="ARBA00008017"/>
    </source>
</evidence>
<keyword evidence="6 7" id="KW-0472">Membrane</keyword>
<sequence length="372" mass="41467">MEQAKAFLRSLVGEDRFWIAEVFLIVLATAFAAWMLALFVARLQARAERTVNPWDDALCGSINPPGSILVWLVGLSLAASRAGKATGAEVFSYAVTVREIGFIVLITWFALRFAKAVERNLADPRYMGKPMDATTVRAIGKLIRASIIITAAMVIMQHFGYSISGVLAFGGIGGLAIGFAAKDLLANFFGGLMVYLDRPFKVGDWVRSPDKEIEGTVEDIGWRLTRIRTFDKRPLYIPNGIFTQISVENPSRMLNRRIYETIGIRYEDAPLMEPIVKDVKAMLQQHPEIDTNQTLIVNFNSFAPSSLDFFIYTFTKTTEWVRYHEIKQDVLLKILKIIEQHGASCAFPTSTLHIADLPELAIASGRERSIGA</sequence>
<dbReference type="InterPro" id="IPR006685">
    <property type="entry name" value="MscS_channel_2nd"/>
</dbReference>
<feature type="domain" description="Mechanosensitive ion channel transmembrane helices 2/3" evidence="10">
    <location>
        <begin position="141"/>
        <end position="182"/>
    </location>
</feature>
<proteinExistence type="inferred from homology"/>
<dbReference type="InterPro" id="IPR045042">
    <property type="entry name" value="YnaI-like"/>
</dbReference>
<evidence type="ECO:0000256" key="6">
    <source>
        <dbReference type="ARBA" id="ARBA00023136"/>
    </source>
</evidence>
<evidence type="ECO:0000256" key="5">
    <source>
        <dbReference type="ARBA" id="ARBA00022989"/>
    </source>
</evidence>
<gene>
    <name evidence="11" type="ORF">HNQ53_000755</name>
</gene>
<dbReference type="AlphaFoldDB" id="A0AA89PT02"/>
<evidence type="ECO:0000256" key="3">
    <source>
        <dbReference type="ARBA" id="ARBA00022475"/>
    </source>
</evidence>
<dbReference type="GO" id="GO:0008381">
    <property type="term" value="F:mechanosensitive monoatomic ion channel activity"/>
    <property type="evidence" value="ECO:0007669"/>
    <property type="project" value="UniProtKB-ARBA"/>
</dbReference>
<dbReference type="Gene3D" id="3.30.70.100">
    <property type="match status" value="1"/>
</dbReference>
<dbReference type="SUPFAM" id="SSF82689">
    <property type="entry name" value="Mechanosensitive channel protein MscS (YggB), C-terminal domain"/>
    <property type="match status" value="1"/>
</dbReference>
<dbReference type="PANTHER" id="PTHR43634">
    <property type="entry name" value="OW CONDUCTANCE MECHANOSENSITIVE CHANNEL"/>
    <property type="match status" value="1"/>
</dbReference>
<dbReference type="InterPro" id="IPR023408">
    <property type="entry name" value="MscS_beta-dom_sf"/>
</dbReference>
<dbReference type="SUPFAM" id="SSF50182">
    <property type="entry name" value="Sm-like ribonucleoproteins"/>
    <property type="match status" value="1"/>
</dbReference>
<dbReference type="EMBL" id="JACHHR010000001">
    <property type="protein sequence ID" value="MBB5210567.1"/>
    <property type="molecule type" value="Genomic_DNA"/>
</dbReference>
<feature type="transmembrane region" description="Helical" evidence="7">
    <location>
        <begin position="91"/>
        <end position="114"/>
    </location>
</feature>
<dbReference type="PANTHER" id="PTHR43634:SF2">
    <property type="entry name" value="LOW CONDUCTANCE MECHANOSENSITIVE CHANNEL YNAI"/>
    <property type="match status" value="1"/>
</dbReference>
<keyword evidence="4 7" id="KW-0812">Transmembrane</keyword>
<dbReference type="InterPro" id="IPR010920">
    <property type="entry name" value="LSM_dom_sf"/>
</dbReference>
<dbReference type="InterPro" id="IPR049142">
    <property type="entry name" value="MS_channel_1st"/>
</dbReference>
<dbReference type="InterPro" id="IPR011014">
    <property type="entry name" value="MscS_channel_TM-2"/>
</dbReference>
<accession>A0AA89PT02</accession>
<evidence type="ECO:0000259" key="8">
    <source>
        <dbReference type="Pfam" id="PF00924"/>
    </source>
</evidence>
<feature type="transmembrane region" description="Helical" evidence="7">
    <location>
        <begin position="161"/>
        <end position="181"/>
    </location>
</feature>
<name>A0AA89PT02_9GAMM</name>
<evidence type="ECO:0000256" key="1">
    <source>
        <dbReference type="ARBA" id="ARBA00004651"/>
    </source>
</evidence>
<dbReference type="RefSeq" id="WP_183946544.1">
    <property type="nucleotide sequence ID" value="NZ_CP047491.1"/>
</dbReference>
<keyword evidence="5 7" id="KW-1133">Transmembrane helix</keyword>
<feature type="domain" description="Mechanosensitive ion channel MscS C-terminal" evidence="9">
    <location>
        <begin position="261"/>
        <end position="344"/>
    </location>
</feature>
<dbReference type="InterPro" id="IPR011066">
    <property type="entry name" value="MscS_channel_C_sf"/>
</dbReference>
<evidence type="ECO:0000313" key="11">
    <source>
        <dbReference type="EMBL" id="MBB5210567.1"/>
    </source>
</evidence>
<feature type="transmembrane region" description="Helical" evidence="7">
    <location>
        <begin position="17"/>
        <end position="41"/>
    </location>
</feature>
<feature type="domain" description="Mechanosensitive ion channel MscS" evidence="8">
    <location>
        <begin position="183"/>
        <end position="252"/>
    </location>
</feature>
<evidence type="ECO:0000259" key="10">
    <source>
        <dbReference type="Pfam" id="PF21088"/>
    </source>
</evidence>
<dbReference type="Gene3D" id="1.10.287.1260">
    <property type="match status" value="1"/>
</dbReference>
<protein>
    <submittedName>
        <fullName evidence="11">MscS family membrane protein</fullName>
    </submittedName>
</protein>
<evidence type="ECO:0000256" key="7">
    <source>
        <dbReference type="SAM" id="Phobius"/>
    </source>
</evidence>
<keyword evidence="3" id="KW-1003">Cell membrane</keyword>
<reference evidence="11 12" key="1">
    <citation type="submission" date="2020-08" db="EMBL/GenBank/DDBJ databases">
        <title>Genomic Encyclopedia of Type Strains, Phase IV (KMG-IV): sequencing the most valuable type-strain genomes for metagenomic binning, comparative biology and taxonomic classification.</title>
        <authorList>
            <person name="Goeker M."/>
        </authorList>
    </citation>
    <scope>NUCLEOTIDE SEQUENCE [LARGE SCALE GENOMIC DNA]</scope>
    <source>
        <strain evidence="11 12">DSM 11525</strain>
    </source>
</reference>
<dbReference type="Pfam" id="PF00924">
    <property type="entry name" value="MS_channel_2nd"/>
    <property type="match status" value="1"/>
</dbReference>
<evidence type="ECO:0000256" key="4">
    <source>
        <dbReference type="ARBA" id="ARBA00022692"/>
    </source>
</evidence>
<dbReference type="GO" id="GO:0005886">
    <property type="term" value="C:plasma membrane"/>
    <property type="evidence" value="ECO:0007669"/>
    <property type="project" value="UniProtKB-SubCell"/>
</dbReference>
<feature type="transmembrane region" description="Helical" evidence="7">
    <location>
        <begin position="62"/>
        <end position="79"/>
    </location>
</feature>